<dbReference type="Gene3D" id="3.30.530.20">
    <property type="match status" value="1"/>
</dbReference>
<evidence type="ECO:0000313" key="6">
    <source>
        <dbReference type="EMBL" id="MBX63686.1"/>
    </source>
</evidence>
<comment type="similarity">
    <text evidence="1 4">Belongs to the BetVI family.</text>
</comment>
<reference evidence="6" key="1">
    <citation type="submission" date="2018-02" db="EMBL/GenBank/DDBJ databases">
        <title>Rhizophora mucronata_Transcriptome.</title>
        <authorList>
            <person name="Meera S.P."/>
            <person name="Sreeshan A."/>
            <person name="Augustine A."/>
        </authorList>
    </citation>
    <scope>NUCLEOTIDE SEQUENCE</scope>
    <source>
        <tissue evidence="6">Leaf</tissue>
    </source>
</reference>
<keyword evidence="3 4" id="KW-0568">Pathogenesis-related protein</keyword>
<dbReference type="InterPro" id="IPR050279">
    <property type="entry name" value="Plant_def-hormone_signal"/>
</dbReference>
<dbReference type="GO" id="GO:0004864">
    <property type="term" value="F:protein phosphatase inhibitor activity"/>
    <property type="evidence" value="ECO:0007669"/>
    <property type="project" value="InterPro"/>
</dbReference>
<dbReference type="PANTHER" id="PTHR31213:SF157">
    <property type="entry name" value="MAJOR ALLERGEN MAL D 1-LIKE"/>
    <property type="match status" value="1"/>
</dbReference>
<organism evidence="6">
    <name type="scientific">Rhizophora mucronata</name>
    <name type="common">Asiatic mangrove</name>
    <dbReference type="NCBI Taxonomy" id="61149"/>
    <lineage>
        <taxon>Eukaryota</taxon>
        <taxon>Viridiplantae</taxon>
        <taxon>Streptophyta</taxon>
        <taxon>Embryophyta</taxon>
        <taxon>Tracheophyta</taxon>
        <taxon>Spermatophyta</taxon>
        <taxon>Magnoliopsida</taxon>
        <taxon>eudicotyledons</taxon>
        <taxon>Gunneridae</taxon>
        <taxon>Pentapetalae</taxon>
        <taxon>rosids</taxon>
        <taxon>fabids</taxon>
        <taxon>Malpighiales</taxon>
        <taxon>Rhizophoraceae</taxon>
        <taxon>Rhizophora</taxon>
    </lineage>
</organism>
<evidence type="ECO:0000256" key="4">
    <source>
        <dbReference type="RuleBase" id="RU000409"/>
    </source>
</evidence>
<dbReference type="SMART" id="SM01037">
    <property type="entry name" value="Bet_v_1"/>
    <property type="match status" value="1"/>
</dbReference>
<sequence>MGVINTVREYKSSVPASRMFKAIVLDSHVIIPKLLPQSMKCIEIEGDGGVGSVRVSKFPEGSPFKYMKHRVEAIDSEKYYSKYTLFEGDIMGASLESLVQELQFTATDGGCICKSINTYYPKAGAELSQEEIKDGEEKSMGLYKVVEEYLLANPNSYV</sequence>
<dbReference type="GO" id="GO:0010427">
    <property type="term" value="F:abscisic acid binding"/>
    <property type="evidence" value="ECO:0007669"/>
    <property type="project" value="InterPro"/>
</dbReference>
<dbReference type="EMBL" id="GGEC01083202">
    <property type="protein sequence ID" value="MBX63686.1"/>
    <property type="molecule type" value="Transcribed_RNA"/>
</dbReference>
<dbReference type="GO" id="GO:0009738">
    <property type="term" value="P:abscisic acid-activated signaling pathway"/>
    <property type="evidence" value="ECO:0007669"/>
    <property type="project" value="InterPro"/>
</dbReference>
<protein>
    <submittedName>
        <fullName evidence="6">Major allergen Pru ar 1-like</fullName>
    </submittedName>
</protein>
<dbReference type="GO" id="GO:0038023">
    <property type="term" value="F:signaling receptor activity"/>
    <property type="evidence" value="ECO:0007669"/>
    <property type="project" value="InterPro"/>
</dbReference>
<dbReference type="PANTHER" id="PTHR31213">
    <property type="entry name" value="OS08G0374000 PROTEIN-RELATED"/>
    <property type="match status" value="1"/>
</dbReference>
<dbReference type="FunFam" id="3.30.530.20:FF:000007">
    <property type="entry name" value="Major pollen allergen Bet v 1-A"/>
    <property type="match status" value="1"/>
</dbReference>
<dbReference type="InterPro" id="IPR000916">
    <property type="entry name" value="Bet_v_I/MLP"/>
</dbReference>
<dbReference type="InterPro" id="IPR024949">
    <property type="entry name" value="Bet_v_I_allergen"/>
</dbReference>
<name>A0A2P2Q9M5_RHIMU</name>
<dbReference type="PROSITE" id="PS00451">
    <property type="entry name" value="PATHOGENESIS_BETVI"/>
    <property type="match status" value="1"/>
</dbReference>
<dbReference type="InterPro" id="IPR023393">
    <property type="entry name" value="START-like_dom_sf"/>
</dbReference>
<keyword evidence="2 4" id="KW-0611">Plant defense</keyword>
<dbReference type="GO" id="GO:0005634">
    <property type="term" value="C:nucleus"/>
    <property type="evidence" value="ECO:0007669"/>
    <property type="project" value="TreeGrafter"/>
</dbReference>
<accession>A0A2P2Q9M5</accession>
<dbReference type="PRINTS" id="PR00634">
    <property type="entry name" value="BETALLERGEN"/>
</dbReference>
<evidence type="ECO:0000256" key="3">
    <source>
        <dbReference type="ARBA" id="ARBA00023265"/>
    </source>
</evidence>
<proteinExistence type="inferred from homology"/>
<dbReference type="SUPFAM" id="SSF55961">
    <property type="entry name" value="Bet v1-like"/>
    <property type="match status" value="1"/>
</dbReference>
<evidence type="ECO:0000256" key="1">
    <source>
        <dbReference type="ARBA" id="ARBA00009744"/>
    </source>
</evidence>
<dbReference type="Pfam" id="PF00407">
    <property type="entry name" value="Bet_v_1"/>
    <property type="match status" value="1"/>
</dbReference>
<feature type="domain" description="Bet v I/Major latex protein" evidence="5">
    <location>
        <begin position="1"/>
        <end position="153"/>
    </location>
</feature>
<evidence type="ECO:0000259" key="5">
    <source>
        <dbReference type="SMART" id="SM01037"/>
    </source>
</evidence>
<evidence type="ECO:0000256" key="2">
    <source>
        <dbReference type="ARBA" id="ARBA00022821"/>
    </source>
</evidence>
<dbReference type="CDD" id="cd07816">
    <property type="entry name" value="Bet_v1-like"/>
    <property type="match status" value="1"/>
</dbReference>
<dbReference type="GO" id="GO:0006952">
    <property type="term" value="P:defense response"/>
    <property type="evidence" value="ECO:0007669"/>
    <property type="project" value="UniProtKB-KW"/>
</dbReference>
<dbReference type="AlphaFoldDB" id="A0A2P2Q9M5"/>
<dbReference type="GO" id="GO:0005737">
    <property type="term" value="C:cytoplasm"/>
    <property type="evidence" value="ECO:0007669"/>
    <property type="project" value="TreeGrafter"/>
</dbReference>